<gene>
    <name evidence="1" type="ORF">LCGC14_0263530</name>
</gene>
<proteinExistence type="predicted"/>
<dbReference type="AlphaFoldDB" id="A0A0F9X672"/>
<sequence length="282" mass="30705">MREFAPGEAKTAVAPITMSPAGLSCQAEIFLGPNDTTKVATSGKVAFTSTGVSQNIRLPIAMPAEGGPYHVYIDVYTEGLLVLAYQVIEDVVIKVAEQADHFISAVVPAQVARGVFPDGGGGGNFETERFLASHKVFLKARSGYLYIFLLSLSVEGVSLDVTDYISQEAMDRVLEESGEEFDEDDNEVANHWRGIQTAGFLPSEVQRAERSPVDQDDIYVGSGTASLWWYPYGSHTNVKRPPPLGIYKVYSTAFIIQGNLTQTFGQPTLLWEVDTGKTIEVV</sequence>
<organism evidence="1">
    <name type="scientific">marine sediment metagenome</name>
    <dbReference type="NCBI Taxonomy" id="412755"/>
    <lineage>
        <taxon>unclassified sequences</taxon>
        <taxon>metagenomes</taxon>
        <taxon>ecological metagenomes</taxon>
    </lineage>
</organism>
<dbReference type="EMBL" id="LAZR01000142">
    <property type="protein sequence ID" value="KKN87083.1"/>
    <property type="molecule type" value="Genomic_DNA"/>
</dbReference>
<evidence type="ECO:0000313" key="1">
    <source>
        <dbReference type="EMBL" id="KKN87083.1"/>
    </source>
</evidence>
<accession>A0A0F9X672</accession>
<name>A0A0F9X672_9ZZZZ</name>
<comment type="caution">
    <text evidence="1">The sequence shown here is derived from an EMBL/GenBank/DDBJ whole genome shotgun (WGS) entry which is preliminary data.</text>
</comment>
<dbReference type="PROSITE" id="PS51257">
    <property type="entry name" value="PROKAR_LIPOPROTEIN"/>
    <property type="match status" value="1"/>
</dbReference>
<reference evidence="1" key="1">
    <citation type="journal article" date="2015" name="Nature">
        <title>Complex archaea that bridge the gap between prokaryotes and eukaryotes.</title>
        <authorList>
            <person name="Spang A."/>
            <person name="Saw J.H."/>
            <person name="Jorgensen S.L."/>
            <person name="Zaremba-Niedzwiedzka K."/>
            <person name="Martijn J."/>
            <person name="Lind A.E."/>
            <person name="van Eijk R."/>
            <person name="Schleper C."/>
            <person name="Guy L."/>
            <person name="Ettema T.J."/>
        </authorList>
    </citation>
    <scope>NUCLEOTIDE SEQUENCE</scope>
</reference>
<protein>
    <submittedName>
        <fullName evidence="1">Uncharacterized protein</fullName>
    </submittedName>
</protein>